<dbReference type="GO" id="GO:0005737">
    <property type="term" value="C:cytoplasm"/>
    <property type="evidence" value="ECO:0007669"/>
    <property type="project" value="TreeGrafter"/>
</dbReference>
<dbReference type="GO" id="GO:0001664">
    <property type="term" value="F:G protein-coupled receptor binding"/>
    <property type="evidence" value="ECO:0007669"/>
    <property type="project" value="TreeGrafter"/>
</dbReference>
<dbReference type="InterPro" id="IPR011025">
    <property type="entry name" value="GproteinA_insert"/>
</dbReference>
<evidence type="ECO:0000256" key="5">
    <source>
        <dbReference type="PIRSR" id="PIRSR601019-1"/>
    </source>
</evidence>
<evidence type="ECO:0000256" key="4">
    <source>
        <dbReference type="ARBA" id="ARBA00023224"/>
    </source>
</evidence>
<dbReference type="GO" id="GO:0005525">
    <property type="term" value="F:GTP binding"/>
    <property type="evidence" value="ECO:0007669"/>
    <property type="project" value="UniProtKB-KW"/>
</dbReference>
<feature type="region of interest" description="Disordered" evidence="7">
    <location>
        <begin position="1"/>
        <end position="30"/>
    </location>
</feature>
<keyword evidence="9" id="KW-1185">Reference proteome</keyword>
<dbReference type="Proteomes" id="UP001383192">
    <property type="component" value="Unassembled WGS sequence"/>
</dbReference>
<comment type="caution">
    <text evidence="8">The sequence shown here is derived from an EMBL/GenBank/DDBJ whole genome shotgun (WGS) entry which is preliminary data.</text>
</comment>
<dbReference type="SMART" id="SM00275">
    <property type="entry name" value="G_alpha"/>
    <property type="match status" value="1"/>
</dbReference>
<dbReference type="PRINTS" id="PR00318">
    <property type="entry name" value="GPROTEINA"/>
</dbReference>
<dbReference type="PANTHER" id="PTHR10218">
    <property type="entry name" value="GTP-BINDING PROTEIN ALPHA SUBUNIT"/>
    <property type="match status" value="1"/>
</dbReference>
<dbReference type="PROSITE" id="PS51882">
    <property type="entry name" value="G_ALPHA"/>
    <property type="match status" value="1"/>
</dbReference>
<organism evidence="8 9">
    <name type="scientific">Paramarasmius palmivorus</name>
    <dbReference type="NCBI Taxonomy" id="297713"/>
    <lineage>
        <taxon>Eukaryota</taxon>
        <taxon>Fungi</taxon>
        <taxon>Dikarya</taxon>
        <taxon>Basidiomycota</taxon>
        <taxon>Agaricomycotina</taxon>
        <taxon>Agaricomycetes</taxon>
        <taxon>Agaricomycetidae</taxon>
        <taxon>Agaricales</taxon>
        <taxon>Marasmiineae</taxon>
        <taxon>Marasmiaceae</taxon>
        <taxon>Paramarasmius</taxon>
    </lineage>
</organism>
<dbReference type="GO" id="GO:0007188">
    <property type="term" value="P:adenylate cyclase-modulating G protein-coupled receptor signaling pathway"/>
    <property type="evidence" value="ECO:0007669"/>
    <property type="project" value="TreeGrafter"/>
</dbReference>
<name>A0AAW0CM54_9AGAR</name>
<dbReference type="PANTHER" id="PTHR10218:SF360">
    <property type="entry name" value="GUANINE NUCLEOTIDE-BINDING PROTEIN SUBUNIT ALPHA HOMOLOG"/>
    <property type="match status" value="1"/>
</dbReference>
<dbReference type="InterPro" id="IPR027417">
    <property type="entry name" value="P-loop_NTPase"/>
</dbReference>
<protein>
    <recommendedName>
        <fullName evidence="10">G-alpha-domain-containing protein</fullName>
    </recommendedName>
</protein>
<evidence type="ECO:0000256" key="7">
    <source>
        <dbReference type="SAM" id="MobiDB-lite"/>
    </source>
</evidence>
<feature type="compositionally biased region" description="Polar residues" evidence="7">
    <location>
        <begin position="131"/>
        <end position="162"/>
    </location>
</feature>
<feature type="binding site" evidence="5">
    <location>
        <begin position="452"/>
        <end position="455"/>
    </location>
    <ligand>
        <name>GTP</name>
        <dbReference type="ChEBI" id="CHEBI:37565"/>
    </ligand>
</feature>
<proteinExistence type="predicted"/>
<keyword evidence="4" id="KW-0807">Transducer</keyword>
<evidence type="ECO:0008006" key="10">
    <source>
        <dbReference type="Google" id="ProtNLM"/>
    </source>
</evidence>
<evidence type="ECO:0000256" key="6">
    <source>
        <dbReference type="PIRSR" id="PIRSR601019-2"/>
    </source>
</evidence>
<evidence type="ECO:0000313" key="9">
    <source>
        <dbReference type="Proteomes" id="UP001383192"/>
    </source>
</evidence>
<dbReference type="FunFam" id="3.40.50.300:FF:000692">
    <property type="entry name" value="Guanine nucleotide-binding protein subunit alpha"/>
    <property type="match status" value="1"/>
</dbReference>
<evidence type="ECO:0000256" key="1">
    <source>
        <dbReference type="ARBA" id="ARBA00022723"/>
    </source>
</evidence>
<gene>
    <name evidence="8" type="ORF">VNI00_010454</name>
</gene>
<dbReference type="GO" id="GO:0031683">
    <property type="term" value="F:G-protein beta/gamma-subunit complex binding"/>
    <property type="evidence" value="ECO:0007669"/>
    <property type="project" value="InterPro"/>
</dbReference>
<keyword evidence="6" id="KW-0460">Magnesium</keyword>
<dbReference type="SUPFAM" id="SSF47895">
    <property type="entry name" value="Transducin (alpha subunit), insertion domain"/>
    <property type="match status" value="1"/>
</dbReference>
<dbReference type="GO" id="GO:0046872">
    <property type="term" value="F:metal ion binding"/>
    <property type="evidence" value="ECO:0007669"/>
    <property type="project" value="UniProtKB-KW"/>
</dbReference>
<feature type="binding site" evidence="6">
    <location>
        <position position="332"/>
    </location>
    <ligand>
        <name>Mg(2+)</name>
        <dbReference type="ChEBI" id="CHEBI:18420"/>
    </ligand>
</feature>
<feature type="region of interest" description="Disordered" evidence="7">
    <location>
        <begin position="128"/>
        <end position="173"/>
    </location>
</feature>
<dbReference type="InterPro" id="IPR001019">
    <property type="entry name" value="Gprotein_alpha_su"/>
</dbReference>
<dbReference type="GO" id="GO:0005834">
    <property type="term" value="C:heterotrimeric G-protein complex"/>
    <property type="evidence" value="ECO:0007669"/>
    <property type="project" value="TreeGrafter"/>
</dbReference>
<reference evidence="8 9" key="1">
    <citation type="submission" date="2024-01" db="EMBL/GenBank/DDBJ databases">
        <title>A draft genome for a cacao thread blight-causing isolate of Paramarasmius palmivorus.</title>
        <authorList>
            <person name="Baruah I.K."/>
            <person name="Bukari Y."/>
            <person name="Amoako-Attah I."/>
            <person name="Meinhardt L.W."/>
            <person name="Bailey B.A."/>
            <person name="Cohen S.P."/>
        </authorList>
    </citation>
    <scope>NUCLEOTIDE SEQUENCE [LARGE SCALE GENOMIC DNA]</scope>
    <source>
        <strain evidence="8 9">GH-12</strain>
    </source>
</reference>
<evidence type="ECO:0000256" key="2">
    <source>
        <dbReference type="ARBA" id="ARBA00022741"/>
    </source>
</evidence>
<evidence type="ECO:0000313" key="8">
    <source>
        <dbReference type="EMBL" id="KAK7038824.1"/>
    </source>
</evidence>
<dbReference type="SUPFAM" id="SSF52540">
    <property type="entry name" value="P-loop containing nucleoside triphosphate hydrolases"/>
    <property type="match status" value="1"/>
</dbReference>
<evidence type="ECO:0000256" key="3">
    <source>
        <dbReference type="ARBA" id="ARBA00023134"/>
    </source>
</evidence>
<dbReference type="Pfam" id="PF00503">
    <property type="entry name" value="G-alpha"/>
    <property type="match status" value="1"/>
</dbReference>
<accession>A0AAW0CM54</accession>
<dbReference type="Gene3D" id="3.40.50.300">
    <property type="entry name" value="P-loop containing nucleotide triphosphate hydrolases"/>
    <property type="match status" value="2"/>
</dbReference>
<sequence length="542" mass="62032">MPVATKKISENDPFAHFLRPPVGETPEQRTERLRREAEATRISAEIDEAINRDRAAQKKDKDLIKVLLLGQSESGKSTTLKNLRMAYARDEWLREKASWRAVIQLNLIRSINTIMETLRAEIEDGFVESEPSVTTDPRSETPTPFVGRQSSEFALASPVSTKSGSSGSGEGYDPRMIQEEVALRRQDIDNRYHELRDRFTPLKSAENNLKEILGAGTEEVTSMDMDGNERTEIFVRPWKWREVLRSSGPKRRESIENQGQEHRNAQEATRVIVSCKDAMQSLWQDEGVRLVLVKRNVRLEESAGFFLDDIDRIATAHYEPSDDDIVRARLRTVGVQEYRITFSSSSRSLAQPLNEWIFYDVGGSRTVRHAWVPYFDNINSIIFREDHIFSQSRIHKLTSLMVILISVAPISAFPDRLLEDPRVNRLQDTFAIWKAIVSSKLLAKTTLVCFLNKCDLLKRKLRSGIMFRDYVPAFGDRENETATVVRFLKDCFKDIVTKHSAEPQRTCYLYPTSVTDTKATATTLKTVRDSIVRENMVNARLI</sequence>
<keyword evidence="1 6" id="KW-0479">Metal-binding</keyword>
<dbReference type="GO" id="GO:0003924">
    <property type="term" value="F:GTPase activity"/>
    <property type="evidence" value="ECO:0007669"/>
    <property type="project" value="InterPro"/>
</dbReference>
<dbReference type="EMBL" id="JAYKXP010000042">
    <property type="protein sequence ID" value="KAK7038824.1"/>
    <property type="molecule type" value="Genomic_DNA"/>
</dbReference>
<keyword evidence="3 5" id="KW-0342">GTP-binding</keyword>
<dbReference type="AlphaFoldDB" id="A0AAW0CM54"/>
<keyword evidence="2 5" id="KW-0547">Nucleotide-binding</keyword>